<dbReference type="EMBL" id="MUGO01000007">
    <property type="protein sequence ID" value="PQA95419.1"/>
    <property type="molecule type" value="Genomic_DNA"/>
</dbReference>
<dbReference type="Proteomes" id="UP000238314">
    <property type="component" value="Unassembled WGS sequence"/>
</dbReference>
<dbReference type="STRING" id="551459.SAMN05421796_11210"/>
<keyword evidence="5" id="KW-1185">Reference proteome</keyword>
<reference evidence="3" key="2">
    <citation type="submission" date="2017-01" db="EMBL/GenBank/DDBJ databases">
        <authorList>
            <person name="Mah S.A."/>
            <person name="Swanson W.J."/>
            <person name="Moy G.W."/>
            <person name="Vacquier V.D."/>
        </authorList>
    </citation>
    <scope>NUCLEOTIDE SEQUENCE [LARGE SCALE GENOMIC DNA]</scope>
    <source>
        <strain evidence="3">DSM 21068</strain>
    </source>
</reference>
<dbReference type="OrthoDB" id="1274006at2"/>
<accession>A0A1N7P9E4</accession>
<evidence type="ECO:0000313" key="3">
    <source>
        <dbReference type="EMBL" id="SIT07136.1"/>
    </source>
</evidence>
<organism evidence="3 4">
    <name type="scientific">Chryseobacterium piscicola</name>
    <dbReference type="NCBI Taxonomy" id="551459"/>
    <lineage>
        <taxon>Bacteria</taxon>
        <taxon>Pseudomonadati</taxon>
        <taxon>Bacteroidota</taxon>
        <taxon>Flavobacteriia</taxon>
        <taxon>Flavobacteriales</taxon>
        <taxon>Weeksellaceae</taxon>
        <taxon>Chryseobacterium group</taxon>
        <taxon>Chryseobacterium</taxon>
    </lineage>
</organism>
<sequence>MKKLVFAFTILSFTAVFAQKVSDYKYISLPEKLEGFKDSNYGLDKALTNSLKAKKYILLPDNRAGWPAGANQYPCEVLSVDVLNDSGIFRNKVILLFKDCNSKVMMSQKGSSSIKEFEAGFQDALKQALKEVPVSDGKEISNIPVPPAFGTITSSGNKINEVATLEAVKDDTIQKASKVTAEKASNSFSKADKYDNGVISLQKVQIAKDQFILLEDNSSVPYATFKETTKKDVFRVTMKSGDATIGYIENGSIVIEIPMGNDRYFKEVFSL</sequence>
<feature type="chain" id="PRO_5044563945" evidence="1">
    <location>
        <begin position="19"/>
        <end position="271"/>
    </location>
</feature>
<protein>
    <submittedName>
        <fullName evidence="3">Uncharacterized protein</fullName>
    </submittedName>
</protein>
<gene>
    <name evidence="2" type="ORF">B0A70_06325</name>
    <name evidence="3" type="ORF">SAMN05421796_11210</name>
</gene>
<dbReference type="RefSeq" id="WP_076452758.1">
    <property type="nucleotide sequence ID" value="NZ_FTOJ01000012.1"/>
</dbReference>
<evidence type="ECO:0000313" key="5">
    <source>
        <dbReference type="Proteomes" id="UP000238314"/>
    </source>
</evidence>
<evidence type="ECO:0000256" key="1">
    <source>
        <dbReference type="SAM" id="SignalP"/>
    </source>
</evidence>
<evidence type="ECO:0000313" key="2">
    <source>
        <dbReference type="EMBL" id="PQA95419.1"/>
    </source>
</evidence>
<name>A0A1N7P9E4_9FLAO</name>
<keyword evidence="1" id="KW-0732">Signal</keyword>
<feature type="signal peptide" evidence="1">
    <location>
        <begin position="1"/>
        <end position="18"/>
    </location>
</feature>
<reference evidence="2 5" key="1">
    <citation type="submission" date="2016-11" db="EMBL/GenBank/DDBJ databases">
        <title>Whole genomes of Flavobacteriaceae.</title>
        <authorList>
            <person name="Stine C."/>
            <person name="Li C."/>
            <person name="Tadesse D."/>
        </authorList>
    </citation>
    <scope>NUCLEOTIDE SEQUENCE [LARGE SCALE GENOMIC DNA]</scope>
    <source>
        <strain evidence="2 5">DSM 21068</strain>
    </source>
</reference>
<proteinExistence type="predicted"/>
<dbReference type="EMBL" id="FTOJ01000012">
    <property type="protein sequence ID" value="SIT07136.1"/>
    <property type="molecule type" value="Genomic_DNA"/>
</dbReference>
<dbReference type="Proteomes" id="UP000186246">
    <property type="component" value="Unassembled WGS sequence"/>
</dbReference>
<evidence type="ECO:0000313" key="4">
    <source>
        <dbReference type="Proteomes" id="UP000186246"/>
    </source>
</evidence>
<reference evidence="4" key="3">
    <citation type="submission" date="2017-01" db="EMBL/GenBank/DDBJ databases">
        <authorList>
            <person name="Varghese N."/>
            <person name="Submissions S."/>
        </authorList>
    </citation>
    <scope>NUCLEOTIDE SEQUENCE [LARGE SCALE GENOMIC DNA]</scope>
    <source>
        <strain evidence="4">DSM 21068</strain>
    </source>
</reference>
<dbReference type="AlphaFoldDB" id="A0A1N7P9E4"/>